<evidence type="ECO:0000313" key="3">
    <source>
        <dbReference type="Proteomes" id="UP001078443"/>
    </source>
</evidence>
<dbReference type="SUPFAM" id="SSF53067">
    <property type="entry name" value="Actin-like ATPase domain"/>
    <property type="match status" value="2"/>
</dbReference>
<keyword evidence="3" id="KW-1185">Reference proteome</keyword>
<feature type="domain" description="Gcp-like" evidence="1">
    <location>
        <begin position="23"/>
        <end position="227"/>
    </location>
</feature>
<dbReference type="Gene3D" id="3.30.420.40">
    <property type="match status" value="2"/>
</dbReference>
<comment type="caution">
    <text evidence="2">The sequence shown here is derived from an EMBL/GenBank/DDBJ whole genome shotgun (WGS) entry which is preliminary data.</text>
</comment>
<keyword evidence="2" id="KW-0012">Acyltransferase</keyword>
<sequence length="238" mass="26175">MKVLSIDSSTASASCAVLEDNKLLGEITFNDKKQHSVILMPQIDTLLKNLKLTLNDIDGFVVSKGPGSFTGLRIGIATVKGLAQGTDKPFIGISTLDALAYNLAYTSGIICPIMDALRDNVYTALYTFNNHKLQQLTDYTAIHIDDLISILKAQNEKNISFIGDGIPKFREKLSNEFENIFFAPPHLNVAKASSLGELGLLKLKEGESDNILSFAPIYIRKSQAEREYEKKTGMSINE</sequence>
<dbReference type="CDD" id="cd24032">
    <property type="entry name" value="ASKHA_NBD_TsaB"/>
    <property type="match status" value="1"/>
</dbReference>
<reference evidence="2" key="1">
    <citation type="submission" date="2022-12" db="EMBL/GenBank/DDBJ databases">
        <authorList>
            <person name="Wang J."/>
        </authorList>
    </citation>
    <scope>NUCLEOTIDE SEQUENCE</scope>
    <source>
        <strain evidence="2">HY-45-18</strain>
    </source>
</reference>
<dbReference type="Proteomes" id="UP001078443">
    <property type="component" value="Unassembled WGS sequence"/>
</dbReference>
<dbReference type="InterPro" id="IPR043129">
    <property type="entry name" value="ATPase_NBD"/>
</dbReference>
<keyword evidence="2" id="KW-0808">Transferase</keyword>
<dbReference type="EMBL" id="JAPQER010000008">
    <property type="protein sequence ID" value="MCY6485657.1"/>
    <property type="molecule type" value="Genomic_DNA"/>
</dbReference>
<gene>
    <name evidence="2" type="primary">tsaB</name>
    <name evidence="2" type="ORF">OW763_15100</name>
</gene>
<dbReference type="Pfam" id="PF00814">
    <property type="entry name" value="TsaD"/>
    <property type="match status" value="1"/>
</dbReference>
<proteinExistence type="predicted"/>
<dbReference type="RefSeq" id="WP_268042180.1">
    <property type="nucleotide sequence ID" value="NZ_JAPQER010000008.1"/>
</dbReference>
<dbReference type="EC" id="2.3.1.234" evidence="2"/>
<dbReference type="InterPro" id="IPR000905">
    <property type="entry name" value="Gcp-like_dom"/>
</dbReference>
<dbReference type="NCBIfam" id="TIGR03725">
    <property type="entry name" value="T6A_YeaZ"/>
    <property type="match status" value="1"/>
</dbReference>
<name>A0ABT4D342_9CLOT</name>
<accession>A0ABT4D342</accession>
<evidence type="ECO:0000259" key="1">
    <source>
        <dbReference type="Pfam" id="PF00814"/>
    </source>
</evidence>
<dbReference type="GO" id="GO:0061711">
    <property type="term" value="F:tRNA N(6)-L-threonylcarbamoyladenine synthase activity"/>
    <property type="evidence" value="ECO:0007669"/>
    <property type="project" value="UniProtKB-EC"/>
</dbReference>
<dbReference type="InterPro" id="IPR022496">
    <property type="entry name" value="T6A_TsaB"/>
</dbReference>
<evidence type="ECO:0000313" key="2">
    <source>
        <dbReference type="EMBL" id="MCY6485657.1"/>
    </source>
</evidence>
<protein>
    <submittedName>
        <fullName evidence="2">tRNA (Adenosine(37)-N6)-threonylcarbamoyltransferase complex dimerization subunit type 1 TsaB</fullName>
        <ecNumber evidence="2">2.3.1.234</ecNumber>
    </submittedName>
</protein>
<dbReference type="PANTHER" id="PTHR11735">
    <property type="entry name" value="TRNA N6-ADENOSINE THREONYLCARBAMOYLTRANSFERASE"/>
    <property type="match status" value="1"/>
</dbReference>
<dbReference type="PANTHER" id="PTHR11735:SF11">
    <property type="entry name" value="TRNA THREONYLCARBAMOYLADENOSINE BIOSYNTHESIS PROTEIN TSAB"/>
    <property type="match status" value="1"/>
</dbReference>
<organism evidence="2 3">
    <name type="scientific">Clostridium aestuarii</name>
    <dbReference type="NCBI Taxonomy" id="338193"/>
    <lineage>
        <taxon>Bacteria</taxon>
        <taxon>Bacillati</taxon>
        <taxon>Bacillota</taxon>
        <taxon>Clostridia</taxon>
        <taxon>Eubacteriales</taxon>
        <taxon>Clostridiaceae</taxon>
        <taxon>Clostridium</taxon>
    </lineage>
</organism>